<feature type="compositionally biased region" description="Polar residues" evidence="1">
    <location>
        <begin position="55"/>
        <end position="69"/>
    </location>
</feature>
<evidence type="ECO:0000313" key="3">
    <source>
        <dbReference type="Proteomes" id="UP000789595"/>
    </source>
</evidence>
<protein>
    <recommendedName>
        <fullName evidence="4">MSP domain-containing protein</fullName>
    </recommendedName>
</protein>
<sequence>MAGRPPRREYDGDAPGAPGGIMPLRARELVMRGSPGKVYERPVTAGGTRRKPSLKTKSQTSLRRPSTAGSTGGRTLRRPKDRATLSQQEATKHFSLSLELSDALVNFGVLKQGFRYTCSRTLTNRSASGLRWNYKRGLEDSISQSTLSGDDQVSCVTPRGRLAPGVALRLAFEVVAKRPGECRASFVIQGQEDVVRTDPERYTRTINEKTLQRLCSIPVKCTATILSADDFKAHVLQQRFERKPLMAKGVECHGRLPPSSVEVASVVDESDDASEKLDAAVNDWLEGSALPQQAIDLLEGQDENIVDELAHMPFFPECVYDPATGELRIDERQQGFIVDPSRTLEEVVAEYDARNAKRMSELEGGGLLTGRCLAEFARRHLPEEKQKEIDREGLTRKDAVRKVMEGK</sequence>
<dbReference type="Proteomes" id="UP000789595">
    <property type="component" value="Unassembled WGS sequence"/>
</dbReference>
<accession>A0A8J2WDT3</accession>
<reference evidence="2" key="1">
    <citation type="submission" date="2021-11" db="EMBL/GenBank/DDBJ databases">
        <authorList>
            <consortium name="Genoscope - CEA"/>
            <person name="William W."/>
        </authorList>
    </citation>
    <scope>NUCLEOTIDE SEQUENCE</scope>
</reference>
<dbReference type="OrthoDB" id="205723at2759"/>
<organism evidence="2 3">
    <name type="scientific">Pelagomonas calceolata</name>
    <dbReference type="NCBI Taxonomy" id="35677"/>
    <lineage>
        <taxon>Eukaryota</taxon>
        <taxon>Sar</taxon>
        <taxon>Stramenopiles</taxon>
        <taxon>Ochrophyta</taxon>
        <taxon>Pelagophyceae</taxon>
        <taxon>Pelagomonadales</taxon>
        <taxon>Pelagomonadaceae</taxon>
        <taxon>Pelagomonas</taxon>
    </lineage>
</organism>
<name>A0A8J2WDT3_9STRA</name>
<dbReference type="AlphaFoldDB" id="A0A8J2WDT3"/>
<proteinExistence type="predicted"/>
<dbReference type="EMBL" id="CAKKNE010000001">
    <property type="protein sequence ID" value="CAH0364260.1"/>
    <property type="molecule type" value="Genomic_DNA"/>
</dbReference>
<evidence type="ECO:0000256" key="1">
    <source>
        <dbReference type="SAM" id="MobiDB-lite"/>
    </source>
</evidence>
<feature type="region of interest" description="Disordered" evidence="1">
    <location>
        <begin position="1"/>
        <end position="88"/>
    </location>
</feature>
<evidence type="ECO:0000313" key="2">
    <source>
        <dbReference type="EMBL" id="CAH0364260.1"/>
    </source>
</evidence>
<gene>
    <name evidence="2" type="ORF">PECAL_1P06150</name>
</gene>
<feature type="compositionally biased region" description="Basic and acidic residues" evidence="1">
    <location>
        <begin position="1"/>
        <end position="11"/>
    </location>
</feature>
<evidence type="ECO:0008006" key="4">
    <source>
        <dbReference type="Google" id="ProtNLM"/>
    </source>
</evidence>
<comment type="caution">
    <text evidence="2">The sequence shown here is derived from an EMBL/GenBank/DDBJ whole genome shotgun (WGS) entry which is preliminary data.</text>
</comment>
<keyword evidence="3" id="KW-1185">Reference proteome</keyword>